<organism evidence="2 3">
    <name type="scientific">Geobacillus proteiniphilus</name>
    <dbReference type="NCBI Taxonomy" id="860353"/>
    <lineage>
        <taxon>Bacteria</taxon>
        <taxon>Bacillati</taxon>
        <taxon>Bacillota</taxon>
        <taxon>Bacilli</taxon>
        <taxon>Bacillales</taxon>
        <taxon>Anoxybacillaceae</taxon>
        <taxon>Geobacillus</taxon>
    </lineage>
</organism>
<gene>
    <name evidence="2" type="ORF">BRO54_3106</name>
</gene>
<reference evidence="3" key="2">
    <citation type="submission" date="2017-01" db="EMBL/GenBank/DDBJ databases">
        <title>Genome sequencing and annotation of Geobacillus sp. 1017, a Hydrocarbon-Oxidizing Thermophilic Bacterium Isolated from a Heavy Oil Reservoir (China).</title>
        <authorList>
            <person name="Kadnikov V.V."/>
            <person name="Mardanov A.V."/>
            <person name="Poltaraus A.B."/>
            <person name="Sokolova D.S."/>
            <person name="Semenova E.M."/>
            <person name="Ravin N.V."/>
            <person name="Tourova T.P."/>
            <person name="Nazina T.N."/>
        </authorList>
    </citation>
    <scope>NUCLEOTIDE SEQUENCE [LARGE SCALE GENOMIC DNA]</scope>
    <source>
        <strain evidence="3">1017</strain>
    </source>
</reference>
<dbReference type="Proteomes" id="UP000186030">
    <property type="component" value="Unassembled WGS sequence"/>
</dbReference>
<proteinExistence type="predicted"/>
<dbReference type="EMBL" id="MQMG01000048">
    <property type="protein sequence ID" value="OKO90173.1"/>
    <property type="molecule type" value="Genomic_DNA"/>
</dbReference>
<evidence type="ECO:0000313" key="3">
    <source>
        <dbReference type="Proteomes" id="UP000186030"/>
    </source>
</evidence>
<accession>A0A1Q5SQE8</accession>
<protein>
    <submittedName>
        <fullName evidence="2">Uncharacterized protein</fullName>
    </submittedName>
</protein>
<reference evidence="2 3" key="1">
    <citation type="submission" date="2016-11" db="EMBL/GenBank/DDBJ databases">
        <authorList>
            <person name="Kadnikov V."/>
            <person name="Nazina T."/>
        </authorList>
    </citation>
    <scope>NUCLEOTIDE SEQUENCE [LARGE SCALE GENOMIC DNA]</scope>
    <source>
        <strain evidence="2 3">1017</strain>
    </source>
</reference>
<keyword evidence="1" id="KW-0472">Membrane</keyword>
<comment type="caution">
    <text evidence="2">The sequence shown here is derived from an EMBL/GenBank/DDBJ whole genome shotgun (WGS) entry which is preliminary data.</text>
</comment>
<name>A0A1Q5SQE8_9BACL</name>
<keyword evidence="1" id="KW-0812">Transmembrane</keyword>
<feature type="transmembrane region" description="Helical" evidence="1">
    <location>
        <begin position="29"/>
        <end position="50"/>
    </location>
</feature>
<keyword evidence="1" id="KW-1133">Transmembrane helix</keyword>
<dbReference type="AlphaFoldDB" id="A0A1Q5SQE8"/>
<sequence>MNGLSNFSPSTPDKTNRYMADPVQRRGHFLFVGIFVKKYVAVLPGLFYTYK</sequence>
<evidence type="ECO:0000256" key="1">
    <source>
        <dbReference type="SAM" id="Phobius"/>
    </source>
</evidence>
<evidence type="ECO:0000313" key="2">
    <source>
        <dbReference type="EMBL" id="OKO90173.1"/>
    </source>
</evidence>